<keyword evidence="12 31" id="KW-0812">Transmembrane</keyword>
<keyword evidence="13 29" id="KW-0256">Endoplasmic reticulum</keyword>
<evidence type="ECO:0000256" key="24">
    <source>
        <dbReference type="ARBA" id="ARBA00048634"/>
    </source>
</evidence>
<evidence type="ECO:0000256" key="14">
    <source>
        <dbReference type="ARBA" id="ARBA00022989"/>
    </source>
</evidence>
<evidence type="ECO:0000256" key="6">
    <source>
        <dbReference type="ARBA" id="ARBA00001349"/>
    </source>
</evidence>
<comment type="catalytic activity">
    <reaction evidence="18">
        <text>1,2-di-(9Z-octadecenoyl)-sn-glycerol + (9Z)-octadecenoyl-CoA = 1,2,3-tri-(9Z-octadecenoyl)-glycerol + CoA</text>
        <dbReference type="Rhea" id="RHEA:38219"/>
        <dbReference type="ChEBI" id="CHEBI:52333"/>
        <dbReference type="ChEBI" id="CHEBI:53753"/>
        <dbReference type="ChEBI" id="CHEBI:57287"/>
        <dbReference type="ChEBI" id="CHEBI:57387"/>
    </reaction>
    <physiologicalReaction direction="left-to-right" evidence="18">
        <dbReference type="Rhea" id="RHEA:38220"/>
    </physiologicalReaction>
</comment>
<dbReference type="STRING" id="597456.A0A0L7R431"/>
<reference evidence="32 33" key="1">
    <citation type="submission" date="2015-07" db="EMBL/GenBank/DDBJ databases">
        <title>The genome of Habropoda laboriosa.</title>
        <authorList>
            <person name="Pan H."/>
            <person name="Kapheim K."/>
        </authorList>
    </citation>
    <scope>NUCLEOTIDE SEQUENCE [LARGE SCALE GENOMIC DNA]</scope>
    <source>
        <strain evidence="32">0110345459</strain>
    </source>
</reference>
<evidence type="ECO:0000256" key="28">
    <source>
        <dbReference type="ARBA" id="ARBA00049549"/>
    </source>
</evidence>
<evidence type="ECO:0000256" key="15">
    <source>
        <dbReference type="ARBA" id="ARBA00023136"/>
    </source>
</evidence>
<evidence type="ECO:0000256" key="29">
    <source>
        <dbReference type="PIRNR" id="PIRNR000439"/>
    </source>
</evidence>
<protein>
    <recommendedName>
        <fullName evidence="29">O-acyltransferase</fullName>
    </recommendedName>
</protein>
<dbReference type="GO" id="GO:0019432">
    <property type="term" value="P:triglyceride biosynthetic process"/>
    <property type="evidence" value="ECO:0007669"/>
    <property type="project" value="InterPro"/>
</dbReference>
<dbReference type="Proteomes" id="UP000053825">
    <property type="component" value="Unassembled WGS sequence"/>
</dbReference>
<evidence type="ECO:0000256" key="21">
    <source>
        <dbReference type="ARBA" id="ARBA00048096"/>
    </source>
</evidence>
<evidence type="ECO:0000256" key="11">
    <source>
        <dbReference type="ARBA" id="ARBA00022679"/>
    </source>
</evidence>
<keyword evidence="11 29" id="KW-0808">Transferase</keyword>
<comment type="similarity">
    <text evidence="10 29">Belongs to the membrane-bound acyltransferase family. Sterol o-acyltransferase subfamily.</text>
</comment>
<comment type="pathway">
    <text evidence="9">Lipid metabolism; glycerolipid metabolism.</text>
</comment>
<feature type="transmembrane region" description="Helical" evidence="31">
    <location>
        <begin position="137"/>
        <end position="158"/>
    </location>
</feature>
<dbReference type="UniPathway" id="UPA00230"/>
<evidence type="ECO:0000256" key="30">
    <source>
        <dbReference type="PIRSR" id="PIRSR000439-1"/>
    </source>
</evidence>
<dbReference type="InterPro" id="IPR004299">
    <property type="entry name" value="MBOAT_fam"/>
</dbReference>
<evidence type="ECO:0000256" key="17">
    <source>
        <dbReference type="ARBA" id="ARBA00023610"/>
    </source>
</evidence>
<evidence type="ECO:0000256" key="16">
    <source>
        <dbReference type="ARBA" id="ARBA00023315"/>
    </source>
</evidence>
<evidence type="ECO:0000256" key="7">
    <source>
        <dbReference type="ARBA" id="ARBA00001764"/>
    </source>
</evidence>
<evidence type="ECO:0000256" key="31">
    <source>
        <dbReference type="SAM" id="Phobius"/>
    </source>
</evidence>
<dbReference type="OrthoDB" id="10039049at2759"/>
<feature type="transmembrane region" description="Helical" evidence="31">
    <location>
        <begin position="106"/>
        <end position="125"/>
    </location>
</feature>
<evidence type="ECO:0000256" key="4">
    <source>
        <dbReference type="ARBA" id="ARBA00001118"/>
    </source>
</evidence>
<evidence type="ECO:0000256" key="2">
    <source>
        <dbReference type="ARBA" id="ARBA00000633"/>
    </source>
</evidence>
<feature type="transmembrane region" description="Helical" evidence="31">
    <location>
        <begin position="514"/>
        <end position="535"/>
    </location>
</feature>
<dbReference type="AlphaFoldDB" id="A0A0L7R431"/>
<evidence type="ECO:0000256" key="1">
    <source>
        <dbReference type="ARBA" id="ARBA00000174"/>
    </source>
</evidence>
<dbReference type="PIRSF" id="PIRSF500231">
    <property type="entry name" value="Oat_dag"/>
    <property type="match status" value="1"/>
</dbReference>
<dbReference type="GO" id="GO:0004144">
    <property type="term" value="F:diacylglycerol O-acyltransferase activity"/>
    <property type="evidence" value="ECO:0007669"/>
    <property type="project" value="UniProtKB-EC"/>
</dbReference>
<comment type="catalytic activity">
    <reaction evidence="4">
        <text>hexadecane-1,2-diol + 2 hexadecanoyl-CoA = 1,2-O,O-dihexadecanoyl-1,2-hexadecanediol + 2 CoA</text>
        <dbReference type="Rhea" id="RHEA:38211"/>
        <dbReference type="ChEBI" id="CHEBI:57287"/>
        <dbReference type="ChEBI" id="CHEBI:57379"/>
        <dbReference type="ChEBI" id="CHEBI:75586"/>
        <dbReference type="ChEBI" id="CHEBI:75608"/>
    </reaction>
    <physiologicalReaction direction="left-to-right" evidence="4">
        <dbReference type="Rhea" id="RHEA:38212"/>
    </physiologicalReaction>
</comment>
<comment type="catalytic activity">
    <reaction evidence="24">
        <text>an acyl-CoA + a 1,2-diacyl-sn-glycerol = a triacyl-sn-glycerol + CoA</text>
        <dbReference type="Rhea" id="RHEA:10868"/>
        <dbReference type="ChEBI" id="CHEBI:17815"/>
        <dbReference type="ChEBI" id="CHEBI:57287"/>
        <dbReference type="ChEBI" id="CHEBI:58342"/>
        <dbReference type="ChEBI" id="CHEBI:64615"/>
        <dbReference type="EC" id="2.3.1.20"/>
    </reaction>
    <physiologicalReaction direction="left-to-right" evidence="24">
        <dbReference type="Rhea" id="RHEA:10869"/>
    </physiologicalReaction>
</comment>
<evidence type="ECO:0000256" key="3">
    <source>
        <dbReference type="ARBA" id="ARBA00000895"/>
    </source>
</evidence>
<comment type="catalytic activity">
    <reaction evidence="19">
        <text>1-O-(9Z-octadecyl)-3-(9Z-octadecenoyl)-glycerol + (9Z)-octadecenoyl-CoA = 1-O-(9Z-octadecenyl)-2,3-di-(9Z-octadecenoyl)glycerol + CoA</text>
        <dbReference type="Rhea" id="RHEA:55344"/>
        <dbReference type="ChEBI" id="CHEBI:57287"/>
        <dbReference type="ChEBI" id="CHEBI:57387"/>
        <dbReference type="ChEBI" id="CHEBI:138735"/>
        <dbReference type="ChEBI" id="CHEBI:197429"/>
    </reaction>
    <physiologicalReaction direction="left-to-right" evidence="19">
        <dbReference type="Rhea" id="RHEA:55345"/>
    </physiologicalReaction>
</comment>
<comment type="catalytic activity">
    <reaction evidence="1">
        <text>hexadecane-1,2-diol + hexadecanoyl-CoA = 2-hydroxyhexadecyl hexadecanoate + CoA</text>
        <dbReference type="Rhea" id="RHEA:38171"/>
        <dbReference type="ChEBI" id="CHEBI:57287"/>
        <dbReference type="ChEBI" id="CHEBI:57379"/>
        <dbReference type="ChEBI" id="CHEBI:75586"/>
        <dbReference type="ChEBI" id="CHEBI:75587"/>
    </reaction>
    <physiologicalReaction direction="left-to-right" evidence="1">
        <dbReference type="Rhea" id="RHEA:38172"/>
    </physiologicalReaction>
</comment>
<proteinExistence type="inferred from homology"/>
<evidence type="ECO:0000256" key="20">
    <source>
        <dbReference type="ARBA" id="ARBA00047807"/>
    </source>
</evidence>
<organism evidence="32 33">
    <name type="scientific">Habropoda laboriosa</name>
    <dbReference type="NCBI Taxonomy" id="597456"/>
    <lineage>
        <taxon>Eukaryota</taxon>
        <taxon>Metazoa</taxon>
        <taxon>Ecdysozoa</taxon>
        <taxon>Arthropoda</taxon>
        <taxon>Hexapoda</taxon>
        <taxon>Insecta</taxon>
        <taxon>Pterygota</taxon>
        <taxon>Neoptera</taxon>
        <taxon>Endopterygota</taxon>
        <taxon>Hymenoptera</taxon>
        <taxon>Apocrita</taxon>
        <taxon>Aculeata</taxon>
        <taxon>Apoidea</taxon>
        <taxon>Anthophila</taxon>
        <taxon>Apidae</taxon>
        <taxon>Habropoda</taxon>
    </lineage>
</organism>
<evidence type="ECO:0000256" key="27">
    <source>
        <dbReference type="ARBA" id="ARBA00049168"/>
    </source>
</evidence>
<evidence type="ECO:0000256" key="9">
    <source>
        <dbReference type="ARBA" id="ARBA00005175"/>
    </source>
</evidence>
<dbReference type="GO" id="GO:0050252">
    <property type="term" value="F:retinol O-fatty-acyltransferase activity"/>
    <property type="evidence" value="ECO:0007669"/>
    <property type="project" value="UniProtKB-EC"/>
</dbReference>
<evidence type="ECO:0000256" key="26">
    <source>
        <dbReference type="ARBA" id="ARBA00048907"/>
    </source>
</evidence>
<sequence>MLEHENDTRVRLRRTKSVTRAEEIQKAEMMMRQSQPDKPCHRPKDSLFSWSSGFDNFTGFVNWGFLLLGIGGIRLLLENFIKYGLRVDPSQWILFLSGKVEGSEEYPSILLVIYSNVPIVMCLLIEKGLSVDIIAHGPGMVFHVVNLIVMILIPMVVIQVKDTGFSLFGGVYVCMLYAVLFLKLWAYVQVNMWCRRSNQRKATKQGRIRRQSLSCNNLQLSTEKQNGKQVNDSEQNVDGTALVQYPDNLSLSDLYYYVLAPTLCYELNFPRSQRIRKRFLIKRIIEVVVGCQVMMSLFQQWMIPSVKNSLVPFSKGSQSWQGEREARENVEKGGGWKQRAIEDRENDEADDVEMDREKACHPGINSRAPCTNMDVAKASERLLKLAIPNHLIWLCFFYLLYHSALNMTGELLYFADRNFYNDWWNAPNIEVFWRTWNVPVHRWALRHLYIPAIEMGYSKSVASATVFFISAFFHEYLVSVPLKTFRTWAFMGMMAQIPLSMISKAVEKHCGARWGNILVWASLIIGQPLCIMMYYHDYVMTHLGEILAEDYDVV</sequence>
<comment type="catalytic activity">
    <reaction evidence="22">
        <text>2-(9Z-octadecenoyl)-glycerol + (9Z)-octadecenoyl-CoA = 1,2-di-(9Z-octadecenoyl)-sn-glycerol + CoA</text>
        <dbReference type="Rhea" id="RHEA:37911"/>
        <dbReference type="ChEBI" id="CHEBI:52333"/>
        <dbReference type="ChEBI" id="CHEBI:57287"/>
        <dbReference type="ChEBI" id="CHEBI:57387"/>
        <dbReference type="ChEBI" id="CHEBI:73990"/>
    </reaction>
    <physiologicalReaction direction="left-to-right" evidence="22">
        <dbReference type="Rhea" id="RHEA:37912"/>
    </physiologicalReaction>
</comment>
<dbReference type="PIRSF" id="PIRSF000439">
    <property type="entry name" value="Oat_ACAT_DAG_ARE"/>
    <property type="match status" value="1"/>
</dbReference>
<feature type="transmembrane region" description="Helical" evidence="31">
    <location>
        <begin position="57"/>
        <end position="77"/>
    </location>
</feature>
<evidence type="ECO:0000256" key="12">
    <source>
        <dbReference type="ARBA" id="ARBA00022692"/>
    </source>
</evidence>
<evidence type="ECO:0000313" key="33">
    <source>
        <dbReference type="Proteomes" id="UP000053825"/>
    </source>
</evidence>
<dbReference type="PANTHER" id="PTHR10408">
    <property type="entry name" value="STEROL O-ACYLTRANSFERASE"/>
    <property type="match status" value="1"/>
</dbReference>
<comment type="catalytic activity">
    <reaction evidence="3">
        <text>13-cis-retinol + hexadecanoyl-CoA = 13-cis-retinyl hexadecanoate + CoA</text>
        <dbReference type="Rhea" id="RHEA:55296"/>
        <dbReference type="ChEBI" id="CHEBI:45479"/>
        <dbReference type="ChEBI" id="CHEBI:57287"/>
        <dbReference type="ChEBI" id="CHEBI:57379"/>
        <dbReference type="ChEBI" id="CHEBI:138722"/>
    </reaction>
    <physiologicalReaction direction="left-to-right" evidence="3">
        <dbReference type="Rhea" id="RHEA:55297"/>
    </physiologicalReaction>
</comment>
<evidence type="ECO:0000256" key="5">
    <source>
        <dbReference type="ARBA" id="ARBA00001313"/>
    </source>
</evidence>
<evidence type="ECO:0000256" key="10">
    <source>
        <dbReference type="ARBA" id="ARBA00009010"/>
    </source>
</evidence>
<feature type="transmembrane region" description="Helical" evidence="31">
    <location>
        <begin position="284"/>
        <end position="303"/>
    </location>
</feature>
<keyword evidence="16 29" id="KW-0012">Acyltransferase</keyword>
<evidence type="ECO:0000256" key="18">
    <source>
        <dbReference type="ARBA" id="ARBA00047367"/>
    </source>
</evidence>
<comment type="catalytic activity">
    <reaction evidence="7">
        <text>all-trans-retinol + hexadecanoyl-CoA = all-trans-retinyl hexadecanoate + CoA</text>
        <dbReference type="Rhea" id="RHEA:38175"/>
        <dbReference type="ChEBI" id="CHEBI:17336"/>
        <dbReference type="ChEBI" id="CHEBI:17616"/>
        <dbReference type="ChEBI" id="CHEBI:57287"/>
        <dbReference type="ChEBI" id="CHEBI:57379"/>
    </reaction>
    <physiologicalReaction direction="left-to-right" evidence="7">
        <dbReference type="Rhea" id="RHEA:38176"/>
    </physiologicalReaction>
</comment>
<evidence type="ECO:0000256" key="19">
    <source>
        <dbReference type="ARBA" id="ARBA00047609"/>
    </source>
</evidence>
<comment type="catalytic activity">
    <reaction evidence="25">
        <text>1,2-di-(9Z-octadecenoyl)-glycerol + (9Z)-octadecenoate + H(+) = 1,2,3-tri-(9Z-octadecenoyl)-glycerol + H2O</text>
        <dbReference type="Rhea" id="RHEA:38379"/>
        <dbReference type="ChEBI" id="CHEBI:15377"/>
        <dbReference type="ChEBI" id="CHEBI:15378"/>
        <dbReference type="ChEBI" id="CHEBI:30823"/>
        <dbReference type="ChEBI" id="CHEBI:52323"/>
        <dbReference type="ChEBI" id="CHEBI:53753"/>
    </reaction>
    <physiologicalReaction direction="left-to-right" evidence="25">
        <dbReference type="Rhea" id="RHEA:38380"/>
    </physiologicalReaction>
</comment>
<comment type="catalytic activity">
    <reaction evidence="27">
        <text>1-(9Z-octadecenoyl)-glycerol + (9Z)-octadecenoyl-CoA = 1,2-di-(9Z-octadecenoyl)-glycerol + CoA</text>
        <dbReference type="Rhea" id="RHEA:37915"/>
        <dbReference type="ChEBI" id="CHEBI:52323"/>
        <dbReference type="ChEBI" id="CHEBI:57287"/>
        <dbReference type="ChEBI" id="CHEBI:57387"/>
        <dbReference type="ChEBI" id="CHEBI:75342"/>
    </reaction>
    <physiologicalReaction direction="left-to-right" evidence="27">
        <dbReference type="Rhea" id="RHEA:37916"/>
    </physiologicalReaction>
</comment>
<evidence type="ECO:0000313" key="32">
    <source>
        <dbReference type="EMBL" id="KOC65584.1"/>
    </source>
</evidence>
<comment type="subunit">
    <text evidence="17">Homodimer or homotetramer; both forms have similar enzymatic activities.</text>
</comment>
<gene>
    <name evidence="32" type="ORF">WH47_00554</name>
</gene>
<comment type="catalytic activity">
    <reaction evidence="2">
        <text>all-trans-retinol + an acyl-CoA = an all-trans-retinyl ester + CoA</text>
        <dbReference type="Rhea" id="RHEA:11488"/>
        <dbReference type="ChEBI" id="CHEBI:17336"/>
        <dbReference type="ChEBI" id="CHEBI:57287"/>
        <dbReference type="ChEBI" id="CHEBI:58342"/>
        <dbReference type="ChEBI" id="CHEBI:63410"/>
        <dbReference type="EC" id="2.3.1.76"/>
    </reaction>
    <physiologicalReaction direction="left-to-right" evidence="2">
        <dbReference type="Rhea" id="RHEA:11489"/>
    </physiologicalReaction>
</comment>
<evidence type="ECO:0000256" key="23">
    <source>
        <dbReference type="ARBA" id="ARBA00048614"/>
    </source>
</evidence>
<dbReference type="Pfam" id="PF03062">
    <property type="entry name" value="MBOAT"/>
    <property type="match status" value="1"/>
</dbReference>
<accession>A0A0L7R431</accession>
<dbReference type="InterPro" id="IPR014371">
    <property type="entry name" value="Oat_ACAT_DAG_ARE"/>
</dbReference>
<keyword evidence="15 29" id="KW-0472">Membrane</keyword>
<name>A0A0L7R431_9HYME</name>
<keyword evidence="33" id="KW-1185">Reference proteome</keyword>
<evidence type="ECO:0000256" key="25">
    <source>
        <dbReference type="ARBA" id="ARBA00048728"/>
    </source>
</evidence>
<comment type="catalytic activity">
    <reaction evidence="5">
        <text>2-(9Z-octadecenoyl)-glycerol + hexadecanoyl-CoA = 1-hexadecanoyl-2-(9Z-octadecenoyl)-sn-glycerol + CoA</text>
        <dbReference type="Rhea" id="RHEA:38071"/>
        <dbReference type="ChEBI" id="CHEBI:57287"/>
        <dbReference type="ChEBI" id="CHEBI:57379"/>
        <dbReference type="ChEBI" id="CHEBI:73990"/>
        <dbReference type="ChEBI" id="CHEBI:75466"/>
    </reaction>
    <physiologicalReaction direction="left-to-right" evidence="5">
        <dbReference type="Rhea" id="RHEA:38072"/>
    </physiologicalReaction>
</comment>
<comment type="catalytic activity">
    <reaction evidence="26">
        <text>hexadecan-1-ol + hexadecanoyl-CoA = hexadecyl hexadecanoate + CoA</text>
        <dbReference type="Rhea" id="RHEA:38167"/>
        <dbReference type="ChEBI" id="CHEBI:16125"/>
        <dbReference type="ChEBI" id="CHEBI:57287"/>
        <dbReference type="ChEBI" id="CHEBI:57379"/>
        <dbReference type="ChEBI" id="CHEBI:75584"/>
    </reaction>
    <physiologicalReaction direction="left-to-right" evidence="26">
        <dbReference type="Rhea" id="RHEA:38168"/>
    </physiologicalReaction>
</comment>
<comment type="catalytic activity">
    <reaction evidence="23">
        <text>1-octadecanoyl-2-(5Z,8Z,11Z,14Z-eicosatetraenoyl)-sn-glycerol + (9Z)-octadecenoyl-CoA = 1-octadecanoyl-2-(5Z,8Z,11Z,14Z)-eicosatetraenoyl-3-(9Z)-octadecenoyl-sn-glycerol + CoA</text>
        <dbReference type="Rhea" id="RHEA:38307"/>
        <dbReference type="ChEBI" id="CHEBI:57287"/>
        <dbReference type="ChEBI" id="CHEBI:57387"/>
        <dbReference type="ChEBI" id="CHEBI:75728"/>
        <dbReference type="ChEBI" id="CHEBI:75729"/>
    </reaction>
    <physiologicalReaction direction="left-to-right" evidence="23">
        <dbReference type="Rhea" id="RHEA:38308"/>
    </physiologicalReaction>
</comment>
<feature type="transmembrane region" description="Helical" evidence="31">
    <location>
        <begin position="164"/>
        <end position="186"/>
    </location>
</feature>
<dbReference type="EMBL" id="KQ414661">
    <property type="protein sequence ID" value="KOC65584.1"/>
    <property type="molecule type" value="Genomic_DNA"/>
</dbReference>
<evidence type="ECO:0000256" key="22">
    <source>
        <dbReference type="ARBA" id="ARBA00048135"/>
    </source>
</evidence>
<comment type="catalytic activity">
    <reaction evidence="6">
        <text>1,2-di-(9Z-octadecenoyl)-sn-glycerol + hexadecanoyl-CoA = 1,2-di-(9Z)-octadecenoyl-3-hexadecanoyl-sn-glycerol + CoA</text>
        <dbReference type="Rhea" id="RHEA:38163"/>
        <dbReference type="ChEBI" id="CHEBI:52333"/>
        <dbReference type="ChEBI" id="CHEBI:57287"/>
        <dbReference type="ChEBI" id="CHEBI:57379"/>
        <dbReference type="ChEBI" id="CHEBI:75583"/>
    </reaction>
    <physiologicalReaction direction="left-to-right" evidence="6">
        <dbReference type="Rhea" id="RHEA:38164"/>
    </physiologicalReaction>
</comment>
<comment type="catalytic activity">
    <reaction evidence="28">
        <text>1,3-di-(9Z-octadecenoyl)-glycerol + (9Z)-octadecenoyl-CoA = 1,2,3-tri-(9Z-octadecenoyl)-glycerol + CoA</text>
        <dbReference type="Rhea" id="RHEA:38435"/>
        <dbReference type="ChEBI" id="CHEBI:53753"/>
        <dbReference type="ChEBI" id="CHEBI:57287"/>
        <dbReference type="ChEBI" id="CHEBI:57387"/>
        <dbReference type="ChEBI" id="CHEBI:75735"/>
    </reaction>
    <physiologicalReaction direction="left-to-right" evidence="28">
        <dbReference type="Rhea" id="RHEA:38436"/>
    </physiologicalReaction>
</comment>
<evidence type="ECO:0000256" key="8">
    <source>
        <dbReference type="ARBA" id="ARBA00004477"/>
    </source>
</evidence>
<keyword evidence="14 31" id="KW-1133">Transmembrane helix</keyword>
<feature type="active site" evidence="30">
    <location>
        <position position="474"/>
    </location>
</feature>
<dbReference type="InterPro" id="IPR027251">
    <property type="entry name" value="Diacylglycerol_acylTrfase1"/>
</dbReference>
<comment type="catalytic activity">
    <reaction evidence="21">
        <text>2,3-di-(9Z)-octadecenoyl-sn-glycerol + (9Z)-octadecenoyl-CoA = 1,2,3-tri-(9Z-octadecenoyl)-glycerol + CoA</text>
        <dbReference type="Rhea" id="RHEA:38439"/>
        <dbReference type="ChEBI" id="CHEBI:53753"/>
        <dbReference type="ChEBI" id="CHEBI:57287"/>
        <dbReference type="ChEBI" id="CHEBI:57387"/>
        <dbReference type="ChEBI" id="CHEBI:75824"/>
    </reaction>
    <physiologicalReaction direction="left-to-right" evidence="21">
        <dbReference type="Rhea" id="RHEA:38440"/>
    </physiologicalReaction>
</comment>
<dbReference type="PANTHER" id="PTHR10408:SF7">
    <property type="entry name" value="DIACYLGLYCEROL O-ACYLTRANSFERASE 1"/>
    <property type="match status" value="1"/>
</dbReference>
<comment type="subcellular location">
    <subcellularLocation>
        <location evidence="8 29">Endoplasmic reticulum membrane</location>
        <topology evidence="8 29">Multi-pass membrane protein</topology>
    </subcellularLocation>
</comment>
<comment type="catalytic activity">
    <reaction evidence="20">
        <text>1-O-(9Z-octadecenyl)-glycerol + (9Z)-octadecenoyl-CoA = 1-O-(9Z-octadecyl)-3-(9Z-octadecenoyl)-glycerol + CoA</text>
        <dbReference type="Rhea" id="RHEA:55340"/>
        <dbReference type="ChEBI" id="CHEBI:34116"/>
        <dbReference type="ChEBI" id="CHEBI:57287"/>
        <dbReference type="ChEBI" id="CHEBI:57387"/>
        <dbReference type="ChEBI" id="CHEBI:197429"/>
    </reaction>
    <physiologicalReaction direction="left-to-right" evidence="20">
        <dbReference type="Rhea" id="RHEA:55341"/>
    </physiologicalReaction>
</comment>
<dbReference type="GO" id="GO:0005789">
    <property type="term" value="C:endoplasmic reticulum membrane"/>
    <property type="evidence" value="ECO:0007669"/>
    <property type="project" value="UniProtKB-SubCell"/>
</dbReference>
<evidence type="ECO:0000256" key="13">
    <source>
        <dbReference type="ARBA" id="ARBA00022824"/>
    </source>
</evidence>